<feature type="region of interest" description="Disordered" evidence="1">
    <location>
        <begin position="95"/>
        <end position="116"/>
    </location>
</feature>
<dbReference type="AlphaFoldDB" id="A0A3N4I3Y6"/>
<evidence type="ECO:0000313" key="3">
    <source>
        <dbReference type="Proteomes" id="UP000275078"/>
    </source>
</evidence>
<accession>A0A3N4I3Y6</accession>
<sequence>MKSSSGHMSTYAHGQLPPGPSGVAGTGVPLFPHAIRSGSAGPDFDTDATTGNITSSTTAIASSRSKSTWPAAAAGLRDDTVNKDAHLLARSSSDMTAAAGRTGMRSSTSNDAKDIVPPVPTLPLGPDHGHSTHEHEPYATVACRSKPGLIHGLTEQEVESLVHRQIRPRTAAPIIRSDHYVFLATPFVIINPLSTTGKFSSEAHAKDMQAESTSL</sequence>
<gene>
    <name evidence="2" type="ORF">BJ508DRAFT_307666</name>
</gene>
<organism evidence="2 3">
    <name type="scientific">Ascobolus immersus RN42</name>
    <dbReference type="NCBI Taxonomy" id="1160509"/>
    <lineage>
        <taxon>Eukaryota</taxon>
        <taxon>Fungi</taxon>
        <taxon>Dikarya</taxon>
        <taxon>Ascomycota</taxon>
        <taxon>Pezizomycotina</taxon>
        <taxon>Pezizomycetes</taxon>
        <taxon>Pezizales</taxon>
        <taxon>Ascobolaceae</taxon>
        <taxon>Ascobolus</taxon>
    </lineage>
</organism>
<dbReference type="EMBL" id="ML119691">
    <property type="protein sequence ID" value="RPA80106.1"/>
    <property type="molecule type" value="Genomic_DNA"/>
</dbReference>
<protein>
    <submittedName>
        <fullName evidence="2">Uncharacterized protein</fullName>
    </submittedName>
</protein>
<name>A0A3N4I3Y6_ASCIM</name>
<keyword evidence="3" id="KW-1185">Reference proteome</keyword>
<evidence type="ECO:0000313" key="2">
    <source>
        <dbReference type="EMBL" id="RPA80106.1"/>
    </source>
</evidence>
<evidence type="ECO:0000256" key="1">
    <source>
        <dbReference type="SAM" id="MobiDB-lite"/>
    </source>
</evidence>
<dbReference type="Proteomes" id="UP000275078">
    <property type="component" value="Unassembled WGS sequence"/>
</dbReference>
<reference evidence="2 3" key="1">
    <citation type="journal article" date="2018" name="Nat. Ecol. Evol.">
        <title>Pezizomycetes genomes reveal the molecular basis of ectomycorrhizal truffle lifestyle.</title>
        <authorList>
            <person name="Murat C."/>
            <person name="Payen T."/>
            <person name="Noel B."/>
            <person name="Kuo A."/>
            <person name="Morin E."/>
            <person name="Chen J."/>
            <person name="Kohler A."/>
            <person name="Krizsan K."/>
            <person name="Balestrini R."/>
            <person name="Da Silva C."/>
            <person name="Montanini B."/>
            <person name="Hainaut M."/>
            <person name="Levati E."/>
            <person name="Barry K.W."/>
            <person name="Belfiori B."/>
            <person name="Cichocki N."/>
            <person name="Clum A."/>
            <person name="Dockter R.B."/>
            <person name="Fauchery L."/>
            <person name="Guy J."/>
            <person name="Iotti M."/>
            <person name="Le Tacon F."/>
            <person name="Lindquist E.A."/>
            <person name="Lipzen A."/>
            <person name="Malagnac F."/>
            <person name="Mello A."/>
            <person name="Molinier V."/>
            <person name="Miyauchi S."/>
            <person name="Poulain J."/>
            <person name="Riccioni C."/>
            <person name="Rubini A."/>
            <person name="Sitrit Y."/>
            <person name="Splivallo R."/>
            <person name="Traeger S."/>
            <person name="Wang M."/>
            <person name="Zifcakova L."/>
            <person name="Wipf D."/>
            <person name="Zambonelli A."/>
            <person name="Paolocci F."/>
            <person name="Nowrousian M."/>
            <person name="Ottonello S."/>
            <person name="Baldrian P."/>
            <person name="Spatafora J.W."/>
            <person name="Henrissat B."/>
            <person name="Nagy L.G."/>
            <person name="Aury J.M."/>
            <person name="Wincker P."/>
            <person name="Grigoriev I.V."/>
            <person name="Bonfante P."/>
            <person name="Martin F.M."/>
        </authorList>
    </citation>
    <scope>NUCLEOTIDE SEQUENCE [LARGE SCALE GENOMIC DNA]</scope>
    <source>
        <strain evidence="2 3">RN42</strain>
    </source>
</reference>
<feature type="region of interest" description="Disordered" evidence="1">
    <location>
        <begin position="1"/>
        <end position="52"/>
    </location>
</feature>
<proteinExistence type="predicted"/>